<dbReference type="AlphaFoldDB" id="A0AAD4WQ63"/>
<dbReference type="PANTHER" id="PTHR33103">
    <property type="entry name" value="OS01G0153900 PROTEIN"/>
    <property type="match status" value="1"/>
</dbReference>
<dbReference type="PANTHER" id="PTHR33103:SF19">
    <property type="entry name" value="OS09G0544700 PROTEIN"/>
    <property type="match status" value="1"/>
</dbReference>
<evidence type="ECO:0000313" key="3">
    <source>
        <dbReference type="Proteomes" id="UP001054821"/>
    </source>
</evidence>
<feature type="transmembrane region" description="Helical" evidence="1">
    <location>
        <begin position="87"/>
        <end position="106"/>
    </location>
</feature>
<sequence>MFAEATKEVVDFLFMLLSLPVGTVVRLFSKNGMVGCLGQLYESVENLSDTYLQPNLDKDTLLKHKSPVAGANILHFLANNANKMPNSFTFVLVAIAIFPMFLEPLVHSAHLLKASLESNTVLTDAFLRKRRA</sequence>
<organism evidence="2 3">
    <name type="scientific">Prunus dulcis</name>
    <name type="common">Almond</name>
    <name type="synonym">Amygdalus dulcis</name>
    <dbReference type="NCBI Taxonomy" id="3755"/>
    <lineage>
        <taxon>Eukaryota</taxon>
        <taxon>Viridiplantae</taxon>
        <taxon>Streptophyta</taxon>
        <taxon>Embryophyta</taxon>
        <taxon>Tracheophyta</taxon>
        <taxon>Spermatophyta</taxon>
        <taxon>Magnoliopsida</taxon>
        <taxon>eudicotyledons</taxon>
        <taxon>Gunneridae</taxon>
        <taxon>Pentapetalae</taxon>
        <taxon>rosids</taxon>
        <taxon>fabids</taxon>
        <taxon>Rosales</taxon>
        <taxon>Rosaceae</taxon>
        <taxon>Amygdaloideae</taxon>
        <taxon>Amygdaleae</taxon>
        <taxon>Prunus</taxon>
    </lineage>
</organism>
<reference evidence="2 3" key="1">
    <citation type="journal article" date="2022" name="G3 (Bethesda)">
        <title>Whole-genome sequence and methylome profiling of the almond [Prunus dulcis (Mill.) D.A. Webb] cultivar 'Nonpareil'.</title>
        <authorList>
            <person name="D'Amico-Willman K.M."/>
            <person name="Ouma W.Z."/>
            <person name="Meulia T."/>
            <person name="Sideli G.M."/>
            <person name="Gradziel T.M."/>
            <person name="Fresnedo-Ramirez J."/>
        </authorList>
    </citation>
    <scope>NUCLEOTIDE SEQUENCE [LARGE SCALE GENOMIC DNA]</scope>
    <source>
        <strain evidence="2">Clone GOH B32 T37-40</strain>
    </source>
</reference>
<dbReference type="Pfam" id="PF05056">
    <property type="entry name" value="DUF674"/>
    <property type="match status" value="1"/>
</dbReference>
<name>A0AAD4WQ63_PRUDU</name>
<keyword evidence="1" id="KW-1133">Transmembrane helix</keyword>
<feature type="transmembrane region" description="Helical" evidence="1">
    <location>
        <begin position="12"/>
        <end position="29"/>
    </location>
</feature>
<comment type="caution">
    <text evidence="2">The sequence shown here is derived from an EMBL/GenBank/DDBJ whole genome shotgun (WGS) entry which is preliminary data.</text>
</comment>
<keyword evidence="1" id="KW-0812">Transmembrane</keyword>
<dbReference type="InterPro" id="IPR007750">
    <property type="entry name" value="DUF674"/>
</dbReference>
<protein>
    <submittedName>
        <fullName evidence="2">Uncharacterized protein</fullName>
    </submittedName>
</protein>
<gene>
    <name evidence="2" type="ORF">L3X38_014200</name>
</gene>
<keyword evidence="1" id="KW-0472">Membrane</keyword>
<evidence type="ECO:0000256" key="1">
    <source>
        <dbReference type="SAM" id="Phobius"/>
    </source>
</evidence>
<proteinExistence type="predicted"/>
<dbReference type="Proteomes" id="UP001054821">
    <property type="component" value="Chromosome 2"/>
</dbReference>
<accession>A0AAD4WQ63</accession>
<keyword evidence="3" id="KW-1185">Reference proteome</keyword>
<dbReference type="EMBL" id="JAJFAZ020000002">
    <property type="protein sequence ID" value="KAI5346321.1"/>
    <property type="molecule type" value="Genomic_DNA"/>
</dbReference>
<evidence type="ECO:0000313" key="2">
    <source>
        <dbReference type="EMBL" id="KAI5346321.1"/>
    </source>
</evidence>